<dbReference type="SFLD" id="SFLDG01129">
    <property type="entry name" value="C1.5:_HAD__Beta-PGM__Phosphata"/>
    <property type="match status" value="1"/>
</dbReference>
<dbReference type="InterPro" id="IPR023198">
    <property type="entry name" value="PGP-like_dom2"/>
</dbReference>
<proteinExistence type="predicted"/>
<organism evidence="1">
    <name type="scientific">freshwater metagenome</name>
    <dbReference type="NCBI Taxonomy" id="449393"/>
    <lineage>
        <taxon>unclassified sequences</taxon>
        <taxon>metagenomes</taxon>
        <taxon>ecological metagenomes</taxon>
    </lineage>
</organism>
<reference evidence="1" key="1">
    <citation type="submission" date="2020-05" db="EMBL/GenBank/DDBJ databases">
        <authorList>
            <person name="Chiriac C."/>
            <person name="Salcher M."/>
            <person name="Ghai R."/>
            <person name="Kavagutti S V."/>
        </authorList>
    </citation>
    <scope>NUCLEOTIDE SEQUENCE</scope>
</reference>
<dbReference type="Gene3D" id="1.10.150.240">
    <property type="entry name" value="Putative phosphatase, domain 2"/>
    <property type="match status" value="1"/>
</dbReference>
<dbReference type="CDD" id="cd07505">
    <property type="entry name" value="HAD_BPGM-like"/>
    <property type="match status" value="1"/>
</dbReference>
<dbReference type="Pfam" id="PF00702">
    <property type="entry name" value="Hydrolase"/>
    <property type="match status" value="1"/>
</dbReference>
<evidence type="ECO:0000313" key="1">
    <source>
        <dbReference type="EMBL" id="CAB4557214.1"/>
    </source>
</evidence>
<sequence>MKNSILPAAVLWDMDGTLIDSEPYWLASESAFAAAHDSTWGHDDGLGVIGMSLYESSKLLKQRVGSSLEPQQIIDQITDGVLSQLDDSIPWRPGARELLKLLRENNIKTALVTGSMHRMAQKVADQVGFDAFDVIVGGDDIVNGKPKPDSYLLAAQMLGVDPTHCVAFEDSLTGITAAEAAGTKAVGIPHIVEIPSADGRILWPTLSGVTLLDLRGLFE</sequence>
<dbReference type="InterPro" id="IPR023214">
    <property type="entry name" value="HAD_sf"/>
</dbReference>
<dbReference type="PRINTS" id="PR00413">
    <property type="entry name" value="HADHALOGNASE"/>
</dbReference>
<gene>
    <name evidence="1" type="ORF">UFOPK1537_00683</name>
</gene>
<dbReference type="InterPro" id="IPR036412">
    <property type="entry name" value="HAD-like_sf"/>
</dbReference>
<dbReference type="NCBIfam" id="TIGR01549">
    <property type="entry name" value="HAD-SF-IA-v1"/>
    <property type="match status" value="1"/>
</dbReference>
<dbReference type="Gene3D" id="3.40.50.1000">
    <property type="entry name" value="HAD superfamily/HAD-like"/>
    <property type="match status" value="1"/>
</dbReference>
<dbReference type="AlphaFoldDB" id="A0A6J6D1K2"/>
<dbReference type="EMBL" id="CAEZSX010000107">
    <property type="protein sequence ID" value="CAB4557214.1"/>
    <property type="molecule type" value="Genomic_DNA"/>
</dbReference>
<dbReference type="NCBIfam" id="TIGR01509">
    <property type="entry name" value="HAD-SF-IA-v3"/>
    <property type="match status" value="1"/>
</dbReference>
<protein>
    <submittedName>
        <fullName evidence="1">Unannotated protein</fullName>
    </submittedName>
</protein>
<dbReference type="SFLD" id="SFLDS00003">
    <property type="entry name" value="Haloacid_Dehalogenase"/>
    <property type="match status" value="1"/>
</dbReference>
<name>A0A6J6D1K2_9ZZZZ</name>
<accession>A0A6J6D1K2</accession>
<dbReference type="PANTHER" id="PTHR18901:SF38">
    <property type="entry name" value="PSEUDOURIDINE-5'-PHOSPHATASE"/>
    <property type="match status" value="1"/>
</dbReference>
<dbReference type="PANTHER" id="PTHR18901">
    <property type="entry name" value="2-DEOXYGLUCOSE-6-PHOSPHATE PHOSPHATASE 2"/>
    <property type="match status" value="1"/>
</dbReference>
<dbReference type="SUPFAM" id="SSF56784">
    <property type="entry name" value="HAD-like"/>
    <property type="match status" value="1"/>
</dbReference>
<dbReference type="InterPro" id="IPR006439">
    <property type="entry name" value="HAD-SF_hydro_IA"/>
</dbReference>